<feature type="region of interest" description="Disordered" evidence="1">
    <location>
        <begin position="134"/>
        <end position="162"/>
    </location>
</feature>
<feature type="region of interest" description="Disordered" evidence="1">
    <location>
        <begin position="87"/>
        <end position="115"/>
    </location>
</feature>
<dbReference type="Proteomes" id="UP000187429">
    <property type="component" value="Unassembled WGS sequence"/>
</dbReference>
<protein>
    <submittedName>
        <fullName evidence="4">Uncharacterized protein</fullName>
    </submittedName>
</protein>
<organism evidence="4 5">
    <name type="scientific">Smittium culicis</name>
    <dbReference type="NCBI Taxonomy" id="133412"/>
    <lineage>
        <taxon>Eukaryota</taxon>
        <taxon>Fungi</taxon>
        <taxon>Fungi incertae sedis</taxon>
        <taxon>Zoopagomycota</taxon>
        <taxon>Kickxellomycotina</taxon>
        <taxon>Harpellomycetes</taxon>
        <taxon>Harpellales</taxon>
        <taxon>Legeriomycetaceae</taxon>
        <taxon>Smittium</taxon>
    </lineage>
</organism>
<feature type="compositionally biased region" description="Basic residues" evidence="1">
    <location>
        <begin position="142"/>
        <end position="154"/>
    </location>
</feature>
<evidence type="ECO:0000313" key="4">
    <source>
        <dbReference type="EMBL" id="OMJ27961.1"/>
    </source>
</evidence>
<accession>A0A1R1YM16</accession>
<gene>
    <name evidence="4" type="ORF">AYI69_g2577</name>
    <name evidence="3" type="ORF">AYI69_g7608</name>
</gene>
<dbReference type="EMBL" id="LSSM01003716">
    <property type="protein sequence ID" value="OMJ16992.1"/>
    <property type="molecule type" value="Genomic_DNA"/>
</dbReference>
<name>A0A1R1YM16_9FUNG</name>
<feature type="chain" id="PRO_5015069062" evidence="2">
    <location>
        <begin position="26"/>
        <end position="210"/>
    </location>
</feature>
<comment type="caution">
    <text evidence="4">The sequence shown here is derived from an EMBL/GenBank/DDBJ whole genome shotgun (WGS) entry which is preliminary data.</text>
</comment>
<keyword evidence="2" id="KW-0732">Signal</keyword>
<evidence type="ECO:0000313" key="3">
    <source>
        <dbReference type="EMBL" id="OMJ16992.1"/>
    </source>
</evidence>
<keyword evidence="5" id="KW-1185">Reference proteome</keyword>
<sequence>MNTKYFSLGISLSVFLILALSEAIAQSYAAYKIIPDASDIASNIYTIPPRSYKNNSRKKSLREGNRIKLLEEQSKIVLGNTSTSPNFNPGYIEKTEGKSLPSKKSRKKANDLMKDKTSLNQKYELEFINYNHGSHKQDFQTKKKHRKGKKKPKNSLKEDLESKKLSNYEKGLISFNQLKENRDSQLKISDVQKIKNERKNNNLKKRDLVI</sequence>
<dbReference type="AlphaFoldDB" id="A0A1R1YM16"/>
<evidence type="ECO:0000256" key="1">
    <source>
        <dbReference type="SAM" id="MobiDB-lite"/>
    </source>
</evidence>
<evidence type="ECO:0000313" key="5">
    <source>
        <dbReference type="Proteomes" id="UP000187429"/>
    </source>
</evidence>
<reference evidence="5" key="1">
    <citation type="submission" date="2017-01" db="EMBL/GenBank/DDBJ databases">
        <authorList>
            <person name="Wang Y."/>
            <person name="White M."/>
            <person name="Kvist S."/>
            <person name="Moncalvo J.-M."/>
        </authorList>
    </citation>
    <scope>NUCLEOTIDE SEQUENCE [LARGE SCALE GENOMIC DNA]</scope>
    <source>
        <strain evidence="5">ID-206-W2</strain>
    </source>
</reference>
<proteinExistence type="predicted"/>
<reference evidence="4" key="2">
    <citation type="submission" date="2017-01" db="EMBL/GenBank/DDBJ databases">
        <authorList>
            <person name="Mah S.A."/>
            <person name="Swanson W.J."/>
            <person name="Moy G.W."/>
            <person name="Vacquier V.D."/>
        </authorList>
    </citation>
    <scope>NUCLEOTIDE SEQUENCE [LARGE SCALE GENOMIC DNA]</scope>
    <source>
        <strain evidence="4">ID-206-W2</strain>
    </source>
</reference>
<feature type="signal peptide" evidence="2">
    <location>
        <begin position="1"/>
        <end position="25"/>
    </location>
</feature>
<dbReference type="EMBL" id="LSSM01000758">
    <property type="protein sequence ID" value="OMJ27961.1"/>
    <property type="molecule type" value="Genomic_DNA"/>
</dbReference>
<evidence type="ECO:0000256" key="2">
    <source>
        <dbReference type="SAM" id="SignalP"/>
    </source>
</evidence>